<organism evidence="8 9">
    <name type="scientific">Lacihabitans lacunae</name>
    <dbReference type="NCBI Taxonomy" id="1028214"/>
    <lineage>
        <taxon>Bacteria</taxon>
        <taxon>Pseudomonadati</taxon>
        <taxon>Bacteroidota</taxon>
        <taxon>Cytophagia</taxon>
        <taxon>Cytophagales</taxon>
        <taxon>Leadbetterellaceae</taxon>
        <taxon>Lacihabitans</taxon>
    </lineage>
</organism>
<keyword evidence="3" id="KW-0285">Flavoprotein</keyword>
<name>A0ABV7YU35_9BACT</name>
<comment type="cofactor">
    <cofactor evidence="1">
        <name>FAD</name>
        <dbReference type="ChEBI" id="CHEBI:57692"/>
    </cofactor>
</comment>
<dbReference type="InterPro" id="IPR036188">
    <property type="entry name" value="FAD/NAD-bd_sf"/>
</dbReference>
<evidence type="ECO:0000256" key="2">
    <source>
        <dbReference type="ARBA" id="ARBA00010790"/>
    </source>
</evidence>
<gene>
    <name evidence="8" type="ORF">ACFOOI_07395</name>
</gene>
<keyword evidence="4" id="KW-0274">FAD</keyword>
<dbReference type="EMBL" id="JBHRYQ010000001">
    <property type="protein sequence ID" value="MFC3810470.1"/>
    <property type="molecule type" value="Genomic_DNA"/>
</dbReference>
<evidence type="ECO:0000313" key="9">
    <source>
        <dbReference type="Proteomes" id="UP001595616"/>
    </source>
</evidence>
<keyword evidence="5" id="KW-0560">Oxidoreductase</keyword>
<dbReference type="InterPro" id="IPR000172">
    <property type="entry name" value="GMC_OxRdtase_N"/>
</dbReference>
<comment type="caution">
    <text evidence="8">The sequence shown here is derived from an EMBL/GenBank/DDBJ whole genome shotgun (WGS) entry which is preliminary data.</text>
</comment>
<keyword evidence="9" id="KW-1185">Reference proteome</keyword>
<dbReference type="SUPFAM" id="SSF54373">
    <property type="entry name" value="FAD-linked reductases, C-terminal domain"/>
    <property type="match status" value="1"/>
</dbReference>
<evidence type="ECO:0000256" key="4">
    <source>
        <dbReference type="ARBA" id="ARBA00022827"/>
    </source>
</evidence>
<protein>
    <submittedName>
        <fullName evidence="8">GMC oxidoreductase</fullName>
    </submittedName>
</protein>
<reference evidence="9" key="1">
    <citation type="journal article" date="2019" name="Int. J. Syst. Evol. Microbiol.">
        <title>The Global Catalogue of Microorganisms (GCM) 10K type strain sequencing project: providing services to taxonomists for standard genome sequencing and annotation.</title>
        <authorList>
            <consortium name="The Broad Institute Genomics Platform"/>
            <consortium name="The Broad Institute Genome Sequencing Center for Infectious Disease"/>
            <person name="Wu L."/>
            <person name="Ma J."/>
        </authorList>
    </citation>
    <scope>NUCLEOTIDE SEQUENCE [LARGE SCALE GENOMIC DNA]</scope>
    <source>
        <strain evidence="9">CECT 7956</strain>
    </source>
</reference>
<evidence type="ECO:0000256" key="1">
    <source>
        <dbReference type="ARBA" id="ARBA00001974"/>
    </source>
</evidence>
<comment type="similarity">
    <text evidence="2">Belongs to the GMC oxidoreductase family.</text>
</comment>
<dbReference type="Pfam" id="PF00732">
    <property type="entry name" value="GMC_oxred_N"/>
    <property type="match status" value="1"/>
</dbReference>
<dbReference type="InterPro" id="IPR051473">
    <property type="entry name" value="P2Ox-like"/>
</dbReference>
<dbReference type="SUPFAM" id="SSF51905">
    <property type="entry name" value="FAD/NAD(P)-binding domain"/>
    <property type="match status" value="1"/>
</dbReference>
<dbReference type="PANTHER" id="PTHR42784:SF1">
    <property type="entry name" value="PYRANOSE 2-OXIDASE"/>
    <property type="match status" value="1"/>
</dbReference>
<dbReference type="Pfam" id="PF13450">
    <property type="entry name" value="NAD_binding_8"/>
    <property type="match status" value="1"/>
</dbReference>
<feature type="domain" description="Glucose-methanol-choline oxidoreductase N-terminal" evidence="6">
    <location>
        <begin position="232"/>
        <end position="345"/>
    </location>
</feature>
<dbReference type="PANTHER" id="PTHR42784">
    <property type="entry name" value="PYRANOSE 2-OXIDASE"/>
    <property type="match status" value="1"/>
</dbReference>
<evidence type="ECO:0000256" key="3">
    <source>
        <dbReference type="ARBA" id="ARBA00022630"/>
    </source>
</evidence>
<dbReference type="RefSeq" id="WP_379836644.1">
    <property type="nucleotide sequence ID" value="NZ_JBHRYQ010000001.1"/>
</dbReference>
<dbReference type="Gene3D" id="3.50.50.60">
    <property type="entry name" value="FAD/NAD(P)-binding domain"/>
    <property type="match status" value="2"/>
</dbReference>
<feature type="domain" description="Glucose-methanol-choline oxidoreductase C-terminal" evidence="7">
    <location>
        <begin position="444"/>
        <end position="552"/>
    </location>
</feature>
<evidence type="ECO:0000259" key="6">
    <source>
        <dbReference type="Pfam" id="PF00732"/>
    </source>
</evidence>
<evidence type="ECO:0000259" key="7">
    <source>
        <dbReference type="Pfam" id="PF05199"/>
    </source>
</evidence>
<proteinExistence type="inferred from homology"/>
<dbReference type="Pfam" id="PF05199">
    <property type="entry name" value="GMC_oxred_C"/>
    <property type="match status" value="1"/>
</dbReference>
<dbReference type="Proteomes" id="UP001595616">
    <property type="component" value="Unassembled WGS sequence"/>
</dbReference>
<sequence>MNLQGKTTKENTYDAIVVGSGISGGWAAKELTEKGLKVLLLDRGRNIEHVTDYDTALKNPWEFPHHNVKVSNEVKAVFPVHIRSGNTITEATKDFFANDTDHPYLEDKRFDWIRSYQVGGKSLTWGRVALRMSDIDFEANIKEGVGADWPIRYKDIAPWYDYVEKFAGISGSYEGLPHLPDGIFQKPFELTCVEQDLKKKVATKFAGRIIMPPRQAHLTEPTEEQLALGRAKCQARNMCARGCPFGAYFSTQAATLPAAKNTGNLTVRPHSVVSEVIYDETKAKAKGVRVIDQNTLEEIEFYAKIIFLNASAMATTAILMNSKSSRFPNGLGNDSGVLGHYLMDHHFRAGATADVEGFEDSYYFGRRPNGFYVPRYRNIGADKRNYLRGFGYEGNSQRSHKLNTDDFGKDLKNKITKPGPWNIKLDGFAETLPYFENKLWLENSQKDKWGLPLIKFSAEIKENEKLMRVDMINDAAEMLEASGYKNVKTFDTYVGFGRCIHEMGTARMGHSPKDSILNKHNQVWGAENVYVTDGACMVSNSCANPSLTYMALTARACDHAVSEIKKGNL</sequence>
<evidence type="ECO:0000313" key="8">
    <source>
        <dbReference type="EMBL" id="MFC3810470.1"/>
    </source>
</evidence>
<dbReference type="InterPro" id="IPR007867">
    <property type="entry name" value="GMC_OxRtase_C"/>
</dbReference>
<evidence type="ECO:0000256" key="5">
    <source>
        <dbReference type="ARBA" id="ARBA00023002"/>
    </source>
</evidence>
<accession>A0ABV7YU35</accession>